<protein>
    <submittedName>
        <fullName evidence="1">Uncharacterized protein</fullName>
    </submittedName>
</protein>
<proteinExistence type="predicted"/>
<dbReference type="Proteomes" id="UP001153331">
    <property type="component" value="Unassembled WGS sequence"/>
</dbReference>
<gene>
    <name evidence="1" type="ORF">OPT61_g9437</name>
</gene>
<evidence type="ECO:0000313" key="2">
    <source>
        <dbReference type="Proteomes" id="UP001153331"/>
    </source>
</evidence>
<sequence>MVAPRGCWVGAVRARVRDQTAGGAGGDADGGWDAGWLHGFYIMLRALDRSFGVAVAQAEEGDLAVTMVVLYFTKVSEWGVGPARR</sequence>
<accession>A0ACC2HU33</accession>
<organism evidence="1 2">
    <name type="scientific">Boeremia exigua</name>
    <dbReference type="NCBI Taxonomy" id="749465"/>
    <lineage>
        <taxon>Eukaryota</taxon>
        <taxon>Fungi</taxon>
        <taxon>Dikarya</taxon>
        <taxon>Ascomycota</taxon>
        <taxon>Pezizomycotina</taxon>
        <taxon>Dothideomycetes</taxon>
        <taxon>Pleosporomycetidae</taxon>
        <taxon>Pleosporales</taxon>
        <taxon>Pleosporineae</taxon>
        <taxon>Didymellaceae</taxon>
        <taxon>Boeremia</taxon>
    </lineage>
</organism>
<dbReference type="EMBL" id="JAPHNI010001129">
    <property type="protein sequence ID" value="KAJ8106582.1"/>
    <property type="molecule type" value="Genomic_DNA"/>
</dbReference>
<name>A0ACC2HU33_9PLEO</name>
<reference evidence="1" key="1">
    <citation type="submission" date="2022-11" db="EMBL/GenBank/DDBJ databases">
        <title>Genome Sequence of Boeremia exigua.</title>
        <authorList>
            <person name="Buettner E."/>
        </authorList>
    </citation>
    <scope>NUCLEOTIDE SEQUENCE</scope>
    <source>
        <strain evidence="1">CU02</strain>
    </source>
</reference>
<keyword evidence="2" id="KW-1185">Reference proteome</keyword>
<evidence type="ECO:0000313" key="1">
    <source>
        <dbReference type="EMBL" id="KAJ8106582.1"/>
    </source>
</evidence>
<comment type="caution">
    <text evidence="1">The sequence shown here is derived from an EMBL/GenBank/DDBJ whole genome shotgun (WGS) entry which is preliminary data.</text>
</comment>